<evidence type="ECO:0000259" key="7">
    <source>
        <dbReference type="Pfam" id="PF12698"/>
    </source>
</evidence>
<evidence type="ECO:0000256" key="3">
    <source>
        <dbReference type="ARBA" id="ARBA00022989"/>
    </source>
</evidence>
<evidence type="ECO:0000256" key="2">
    <source>
        <dbReference type="ARBA" id="ARBA00022692"/>
    </source>
</evidence>
<feature type="transmembrane region" description="Helical" evidence="6">
    <location>
        <begin position="200"/>
        <end position="220"/>
    </location>
</feature>
<dbReference type="EMBL" id="LNNH01000012">
    <property type="protein sequence ID" value="KWW21294.1"/>
    <property type="molecule type" value="Genomic_DNA"/>
</dbReference>
<evidence type="ECO:0000313" key="8">
    <source>
        <dbReference type="EMBL" id="KWW21294.1"/>
    </source>
</evidence>
<protein>
    <recommendedName>
        <fullName evidence="7">ABC-2 type transporter transmembrane domain-containing protein</fullName>
    </recommendedName>
</protein>
<gene>
    <name evidence="8" type="ORF">AS888_17020</name>
</gene>
<proteinExistence type="predicted"/>
<organism evidence="8 9">
    <name type="scientific">Peribacillus simplex</name>
    <dbReference type="NCBI Taxonomy" id="1478"/>
    <lineage>
        <taxon>Bacteria</taxon>
        <taxon>Bacillati</taxon>
        <taxon>Bacillota</taxon>
        <taxon>Bacilli</taxon>
        <taxon>Bacillales</taxon>
        <taxon>Bacillaceae</taxon>
        <taxon>Peribacillus</taxon>
    </lineage>
</organism>
<dbReference type="RefSeq" id="WP_061141645.1">
    <property type="nucleotide sequence ID" value="NZ_LNNH01000012.1"/>
</dbReference>
<reference evidence="8 9" key="1">
    <citation type="submission" date="2015-11" db="EMBL/GenBank/DDBJ databases">
        <title>Genome Sequence of Bacillus simplex strain VanAntwerpen2.</title>
        <authorList>
            <person name="Couger M.B."/>
        </authorList>
    </citation>
    <scope>NUCLEOTIDE SEQUENCE [LARGE SCALE GENOMIC DNA]</scope>
    <source>
        <strain evidence="8 9">VanAntwerpen02</strain>
    </source>
</reference>
<dbReference type="Proteomes" id="UP000064189">
    <property type="component" value="Unassembled WGS sequence"/>
</dbReference>
<keyword evidence="9" id="KW-1185">Reference proteome</keyword>
<feature type="transmembrane region" description="Helical" evidence="6">
    <location>
        <begin position="276"/>
        <end position="296"/>
    </location>
</feature>
<name>A0A109N0L2_9BACI</name>
<dbReference type="InterPro" id="IPR013525">
    <property type="entry name" value="ABC2_TM"/>
</dbReference>
<accession>A0A109N0L2</accession>
<feature type="region of interest" description="Disordered" evidence="5">
    <location>
        <begin position="398"/>
        <end position="418"/>
    </location>
</feature>
<keyword evidence="3 6" id="KW-1133">Transmembrane helix</keyword>
<sequence>MKQLFKLRSAWFPVWLITLLMLIMISVYLPVFSGANKNVPNVPLIFVNEDQGTVGASILMKLKEKQNGNSFNWKAADNEKKALNQLKNNQAHGALIIPADFSKEISEVQKSLLSGKETGRPATLKILLNEGIGQSSSMIASNVLQLVAASTNQEVSGEIKIILNQKGISLSPENASLMDNPVQFKTENVLGLPDNLNKGMTPFVMVIISSITGMMGANMIRGYLRKANGDLENNGSSLSYTKILKAEMIFSIILAFGVSSVSQIGVFGFFGSSHTSSIFLIYPFSFFCCLTMISLFKSLSLIFGGWGMLVMFPINIMGIFSSGGPIPLSTLPIVHRIFSYILPTKYMVDGMRALLYYNGRMQAGLGTALFAISVYFIVTLAIIIAFIVYSSNRDRNNASEEEEENMQVPIDSEIHVKK</sequence>
<evidence type="ECO:0000256" key="1">
    <source>
        <dbReference type="ARBA" id="ARBA00004141"/>
    </source>
</evidence>
<dbReference type="Gene3D" id="3.40.1710.10">
    <property type="entry name" value="abc type-2 transporter like domain"/>
    <property type="match status" value="1"/>
</dbReference>
<comment type="caution">
    <text evidence="8">The sequence shown here is derived from an EMBL/GenBank/DDBJ whole genome shotgun (WGS) entry which is preliminary data.</text>
</comment>
<keyword evidence="4 6" id="KW-0472">Membrane</keyword>
<feature type="transmembrane region" description="Helical" evidence="6">
    <location>
        <begin position="363"/>
        <end position="389"/>
    </location>
</feature>
<feature type="transmembrane region" description="Helical" evidence="6">
    <location>
        <begin position="248"/>
        <end position="270"/>
    </location>
</feature>
<dbReference type="PANTHER" id="PTHR43077:SF10">
    <property type="entry name" value="TRANSPORT PERMEASE PROTEIN"/>
    <property type="match status" value="1"/>
</dbReference>
<feature type="transmembrane region" description="Helical" evidence="6">
    <location>
        <begin position="301"/>
        <end position="320"/>
    </location>
</feature>
<dbReference type="GO" id="GO:0140359">
    <property type="term" value="F:ABC-type transporter activity"/>
    <property type="evidence" value="ECO:0007669"/>
    <property type="project" value="InterPro"/>
</dbReference>
<dbReference type="AlphaFoldDB" id="A0A109N0L2"/>
<comment type="subcellular location">
    <subcellularLocation>
        <location evidence="1">Membrane</location>
        <topology evidence="1">Multi-pass membrane protein</topology>
    </subcellularLocation>
</comment>
<feature type="domain" description="ABC-2 type transporter transmembrane" evidence="7">
    <location>
        <begin position="15"/>
        <end position="384"/>
    </location>
</feature>
<dbReference type="Pfam" id="PF12698">
    <property type="entry name" value="ABC2_membrane_3"/>
    <property type="match status" value="1"/>
</dbReference>
<evidence type="ECO:0000256" key="4">
    <source>
        <dbReference type="ARBA" id="ARBA00023136"/>
    </source>
</evidence>
<keyword evidence="2 6" id="KW-0812">Transmembrane</keyword>
<evidence type="ECO:0000256" key="5">
    <source>
        <dbReference type="SAM" id="MobiDB-lite"/>
    </source>
</evidence>
<feature type="transmembrane region" description="Helical" evidence="6">
    <location>
        <begin position="12"/>
        <end position="31"/>
    </location>
</feature>
<evidence type="ECO:0000313" key="9">
    <source>
        <dbReference type="Proteomes" id="UP000064189"/>
    </source>
</evidence>
<dbReference type="PANTHER" id="PTHR43077">
    <property type="entry name" value="TRANSPORT PERMEASE YVFS-RELATED"/>
    <property type="match status" value="1"/>
</dbReference>
<dbReference type="GO" id="GO:0016020">
    <property type="term" value="C:membrane"/>
    <property type="evidence" value="ECO:0007669"/>
    <property type="project" value="UniProtKB-SubCell"/>
</dbReference>
<dbReference type="InterPro" id="IPR051328">
    <property type="entry name" value="T7SS_ABC-Transporter"/>
</dbReference>
<evidence type="ECO:0000256" key="6">
    <source>
        <dbReference type="SAM" id="Phobius"/>
    </source>
</evidence>